<evidence type="ECO:0000256" key="2">
    <source>
        <dbReference type="ARBA" id="ARBA00006293"/>
    </source>
</evidence>
<evidence type="ECO:0008006" key="9">
    <source>
        <dbReference type="Google" id="ProtNLM"/>
    </source>
</evidence>
<dbReference type="Pfam" id="PF05216">
    <property type="entry name" value="UNC-50"/>
    <property type="match status" value="1"/>
</dbReference>
<dbReference type="GO" id="GO:0000139">
    <property type="term" value="C:Golgi membrane"/>
    <property type="evidence" value="ECO:0007669"/>
    <property type="project" value="TreeGrafter"/>
</dbReference>
<evidence type="ECO:0000256" key="4">
    <source>
        <dbReference type="ARBA" id="ARBA00022989"/>
    </source>
</evidence>
<dbReference type="PANTHER" id="PTHR12841">
    <property type="entry name" value="PROTEIN UNC-50 HOMOLOG"/>
    <property type="match status" value="1"/>
</dbReference>
<dbReference type="RefSeq" id="XP_066800942.1">
    <property type="nucleotide sequence ID" value="XM_066948374.1"/>
</dbReference>
<evidence type="ECO:0000256" key="3">
    <source>
        <dbReference type="ARBA" id="ARBA00022692"/>
    </source>
</evidence>
<feature type="transmembrane region" description="Helical" evidence="6">
    <location>
        <begin position="153"/>
        <end position="175"/>
    </location>
</feature>
<evidence type="ECO:0000256" key="5">
    <source>
        <dbReference type="ARBA" id="ARBA00023136"/>
    </source>
</evidence>
<feature type="transmembrane region" description="Helical" evidence="6">
    <location>
        <begin position="267"/>
        <end position="285"/>
    </location>
</feature>
<evidence type="ECO:0000256" key="1">
    <source>
        <dbReference type="ARBA" id="ARBA00004141"/>
    </source>
</evidence>
<feature type="transmembrane region" description="Helical" evidence="6">
    <location>
        <begin position="207"/>
        <end position="226"/>
    </location>
</feature>
<reference evidence="7 8" key="1">
    <citation type="journal article" date="2024" name="bioRxiv">
        <title>Comparative genomics of Cryptococcus and Kwoniella reveals pathogenesis evolution and contrasting karyotype dynamics via intercentromeric recombination or chromosome fusion.</title>
        <authorList>
            <person name="Coelho M.A."/>
            <person name="David-Palma M."/>
            <person name="Shea T."/>
            <person name="Bowers K."/>
            <person name="McGinley-Smith S."/>
            <person name="Mohammad A.W."/>
            <person name="Gnirke A."/>
            <person name="Yurkov A.M."/>
            <person name="Nowrousian M."/>
            <person name="Sun S."/>
            <person name="Cuomo C.A."/>
            <person name="Heitman J."/>
        </authorList>
    </citation>
    <scope>NUCLEOTIDE SEQUENCE [LARGE SCALE GENOMIC DNA]</scope>
    <source>
        <strain evidence="7 8">CBS 13917</strain>
    </source>
</reference>
<evidence type="ECO:0000313" key="7">
    <source>
        <dbReference type="EMBL" id="KAK8847424.1"/>
    </source>
</evidence>
<accession>A0AAW0YW34</accession>
<organism evidence="7 8">
    <name type="scientific">Kwoniella newhampshirensis</name>
    <dbReference type="NCBI Taxonomy" id="1651941"/>
    <lineage>
        <taxon>Eukaryota</taxon>
        <taxon>Fungi</taxon>
        <taxon>Dikarya</taxon>
        <taxon>Basidiomycota</taxon>
        <taxon>Agaricomycotina</taxon>
        <taxon>Tremellomycetes</taxon>
        <taxon>Tremellales</taxon>
        <taxon>Cryptococcaceae</taxon>
        <taxon>Kwoniella</taxon>
    </lineage>
</organism>
<name>A0AAW0YW34_9TREE</name>
<dbReference type="GeneID" id="92182540"/>
<keyword evidence="8" id="KW-1185">Reference proteome</keyword>
<keyword evidence="4 6" id="KW-1133">Transmembrane helix</keyword>
<gene>
    <name evidence="7" type="ORF">IAR55_005282</name>
</gene>
<protein>
    <recommendedName>
        <fullName evidence="9">UNC-50 family protein</fullName>
    </recommendedName>
</protein>
<comment type="caution">
    <text evidence="7">The sequence shown here is derived from an EMBL/GenBank/DDBJ whole genome shotgun (WGS) entry which is preliminary data.</text>
</comment>
<dbReference type="PANTHER" id="PTHR12841:SF6">
    <property type="entry name" value="PROTEIN UNC-50 HOMOLOG"/>
    <property type="match status" value="1"/>
</dbReference>
<comment type="subcellular location">
    <subcellularLocation>
        <location evidence="1">Membrane</location>
        <topology evidence="1">Multi-pass membrane protein</topology>
    </subcellularLocation>
</comment>
<dbReference type="KEGG" id="kne:92182540"/>
<feature type="transmembrane region" description="Helical" evidence="6">
    <location>
        <begin position="122"/>
        <end position="141"/>
    </location>
</feature>
<evidence type="ECO:0000256" key="6">
    <source>
        <dbReference type="SAM" id="Phobius"/>
    </source>
</evidence>
<proteinExistence type="inferred from homology"/>
<feature type="transmembrane region" description="Helical" evidence="6">
    <location>
        <begin position="233"/>
        <end position="255"/>
    </location>
</feature>
<keyword evidence="5 6" id="KW-0472">Membrane</keyword>
<evidence type="ECO:0000313" key="8">
    <source>
        <dbReference type="Proteomes" id="UP001388673"/>
    </source>
</evidence>
<keyword evidence="3 6" id="KW-0812">Transmembrane</keyword>
<dbReference type="InterPro" id="IPR007881">
    <property type="entry name" value="UNC-50"/>
</dbReference>
<dbReference type="EMBL" id="JBCAWK010000010">
    <property type="protein sequence ID" value="KAK8847424.1"/>
    <property type="molecule type" value="Genomic_DNA"/>
</dbReference>
<comment type="similarity">
    <text evidence="2">Belongs to the unc-50 family.</text>
</comment>
<dbReference type="AlphaFoldDB" id="A0AAW0YW34"/>
<dbReference type="Proteomes" id="UP001388673">
    <property type="component" value="Unassembled WGS sequence"/>
</dbReference>
<sequence length="301" mass="33071">MTSSSMAMNDNAILPLSGGPSFSSPSYIGGGGGGGSGGGGGDWGGSHGGLVSGLGLGMGDEGPRGVRSLPLILRRLLKFRSMDFELAFWQLTYLVVAPRRVYKQTYHHKQTKNQWARDDPAMLILIAGCLGAAGLTWSLLYRQSPLETIFTMFLMIFRDFLLFSLITSFILYFLANRLLLAPSVPHASISDNRVEYAYAFDVAVNSFFPFFLSVYVGLLPLAAVVVRDNWVCLWVGNTLFLIAQVQYVYVTYLGYNALPFVARSELLLSPLLPIFGGYLLSLLGFNTAKHALELYFGQSWK</sequence>